<evidence type="ECO:0000313" key="1">
    <source>
        <dbReference type="EMBL" id="KKS84249.1"/>
    </source>
</evidence>
<evidence type="ECO:0000313" key="2">
    <source>
        <dbReference type="Proteomes" id="UP000034543"/>
    </source>
</evidence>
<proteinExistence type="predicted"/>
<organism evidence="1 2">
    <name type="scientific">Candidatus Gottesmanbacteria bacterium GW2011_GWA1_43_11</name>
    <dbReference type="NCBI Taxonomy" id="1618436"/>
    <lineage>
        <taxon>Bacteria</taxon>
        <taxon>Candidatus Gottesmaniibacteriota</taxon>
    </lineage>
</organism>
<dbReference type="Proteomes" id="UP000034543">
    <property type="component" value="Unassembled WGS sequence"/>
</dbReference>
<name>A0A0G1CFK5_9BACT</name>
<accession>A0A0G1CFK5</accession>
<comment type="caution">
    <text evidence="1">The sequence shown here is derived from an EMBL/GenBank/DDBJ whole genome shotgun (WGS) entry which is preliminary data.</text>
</comment>
<protein>
    <submittedName>
        <fullName evidence="1">Uncharacterized protein</fullName>
    </submittedName>
</protein>
<sequence>MVKPDQIIKGEATYTLDEFYEDLKNLIYQIKVPEENKKEKGFHSLFMFIMLSAEDKPEETMMDVFNFTKEQVLEQQKVFKEHIDVCRAIHMRKFLDIFTEYMGGTSMTLRILNLWIKDFLRNHIKEEAHGTA</sequence>
<gene>
    <name evidence="1" type="ORF">UV59_C0023G0003</name>
</gene>
<dbReference type="EMBL" id="LCFB01000023">
    <property type="protein sequence ID" value="KKS84249.1"/>
    <property type="molecule type" value="Genomic_DNA"/>
</dbReference>
<dbReference type="STRING" id="1618436.UV59_C0023G0003"/>
<dbReference type="AlphaFoldDB" id="A0A0G1CFK5"/>
<reference evidence="1 2" key="1">
    <citation type="journal article" date="2015" name="Nature">
        <title>rRNA introns, odd ribosomes, and small enigmatic genomes across a large radiation of phyla.</title>
        <authorList>
            <person name="Brown C.T."/>
            <person name="Hug L.A."/>
            <person name="Thomas B.C."/>
            <person name="Sharon I."/>
            <person name="Castelle C.J."/>
            <person name="Singh A."/>
            <person name="Wilkins M.J."/>
            <person name="Williams K.H."/>
            <person name="Banfield J.F."/>
        </authorList>
    </citation>
    <scope>NUCLEOTIDE SEQUENCE [LARGE SCALE GENOMIC DNA]</scope>
</reference>